<gene>
    <name evidence="1" type="ORF">A3B36_02275</name>
</gene>
<comment type="caution">
    <text evidence="1">The sequence shown here is derived from an EMBL/GenBank/DDBJ whole genome shotgun (WGS) entry which is preliminary data.</text>
</comment>
<dbReference type="PANTHER" id="PTHR39550:SF1">
    <property type="entry name" value="SLL0658 PROTEIN"/>
    <property type="match status" value="1"/>
</dbReference>
<reference evidence="1 2" key="1">
    <citation type="journal article" date="2016" name="Nat. Commun.">
        <title>Thousands of microbial genomes shed light on interconnected biogeochemical processes in an aquifer system.</title>
        <authorList>
            <person name="Anantharaman K."/>
            <person name="Brown C.T."/>
            <person name="Hug L.A."/>
            <person name="Sharon I."/>
            <person name="Castelle C.J."/>
            <person name="Probst A.J."/>
            <person name="Thomas B.C."/>
            <person name="Singh A."/>
            <person name="Wilkins M.J."/>
            <person name="Karaoz U."/>
            <person name="Brodie E.L."/>
            <person name="Williams K.H."/>
            <person name="Hubbard S.S."/>
            <person name="Banfield J.F."/>
        </authorList>
    </citation>
    <scope>NUCLEOTIDE SEQUENCE [LARGE SCALE GENOMIC DNA]</scope>
</reference>
<evidence type="ECO:0000313" key="2">
    <source>
        <dbReference type="Proteomes" id="UP000177704"/>
    </source>
</evidence>
<dbReference type="InterPro" id="IPR021799">
    <property type="entry name" value="PIN-like_prokaryotic"/>
</dbReference>
<dbReference type="EMBL" id="MGEM01000026">
    <property type="protein sequence ID" value="OGL84404.1"/>
    <property type="molecule type" value="Genomic_DNA"/>
</dbReference>
<organism evidence="1 2">
    <name type="scientific">Candidatus Uhrbacteria bacterium RIFCSPLOWO2_01_FULL_55_36</name>
    <dbReference type="NCBI Taxonomy" id="1802404"/>
    <lineage>
        <taxon>Bacteria</taxon>
        <taxon>Candidatus Uhriibacteriota</taxon>
    </lineage>
</organism>
<protein>
    <recommendedName>
        <fullName evidence="3">DUF3368 domain-containing protein</fullName>
    </recommendedName>
</protein>
<accession>A0A1F7V2X1</accession>
<dbReference type="PANTHER" id="PTHR39550">
    <property type="entry name" value="SLL0658 PROTEIN"/>
    <property type="match status" value="1"/>
</dbReference>
<name>A0A1F7V2X1_9BACT</name>
<proteinExistence type="predicted"/>
<sequence>MIVIADASVLIHLAKAEAFFILERLFGKIIIASSVYREVVDEGRGKEGAREVAGASWIGIRDVHDQEKVLLLLQELDRGEAESIVLATEQRADLVLVDERRARAVLARIGIPIKGTIGILLEAHRKGMIADVKEALDRLIAGGFWIDRKWYEKAIEAAK</sequence>
<dbReference type="AlphaFoldDB" id="A0A1F7V2X1"/>
<evidence type="ECO:0000313" key="1">
    <source>
        <dbReference type="EMBL" id="OGL84404.1"/>
    </source>
</evidence>
<dbReference type="Pfam" id="PF11848">
    <property type="entry name" value="DUF3368"/>
    <property type="match status" value="1"/>
</dbReference>
<dbReference type="Proteomes" id="UP000177704">
    <property type="component" value="Unassembled WGS sequence"/>
</dbReference>
<evidence type="ECO:0008006" key="3">
    <source>
        <dbReference type="Google" id="ProtNLM"/>
    </source>
</evidence>